<accession>R0MRD7</accession>
<dbReference type="OrthoDB" id="2190266at2759"/>
<keyword evidence="3" id="KW-1185">Reference proteome</keyword>
<dbReference type="EMBL" id="KB908911">
    <property type="protein sequence ID" value="EOB15453.1"/>
    <property type="molecule type" value="Genomic_DNA"/>
</dbReference>
<dbReference type="OMA" id="YIDEWID"/>
<evidence type="ECO:0000313" key="2">
    <source>
        <dbReference type="EMBL" id="EOB15453.1"/>
    </source>
</evidence>
<proteinExistence type="predicted"/>
<protein>
    <recommendedName>
        <fullName evidence="4">PH domain-containing protein</fullName>
    </recommendedName>
</protein>
<name>R0MRD7_NOSB1</name>
<dbReference type="Proteomes" id="UP000016927">
    <property type="component" value="Unassembled WGS sequence"/>
</dbReference>
<evidence type="ECO:0008006" key="4">
    <source>
        <dbReference type="Google" id="ProtNLM"/>
    </source>
</evidence>
<feature type="compositionally biased region" description="Basic and acidic residues" evidence="1">
    <location>
        <begin position="135"/>
        <end position="144"/>
    </location>
</feature>
<dbReference type="HOGENOM" id="CLU_607053_0_0_1"/>
<gene>
    <name evidence="2" type="ORF">NBO_3g0004</name>
</gene>
<dbReference type="VEuPathDB" id="MicrosporidiaDB:NBO_3g0004"/>
<evidence type="ECO:0000256" key="1">
    <source>
        <dbReference type="SAM" id="MobiDB-lite"/>
    </source>
</evidence>
<reference evidence="2 3" key="1">
    <citation type="journal article" date="2013" name="BMC Genomics">
        <title>Comparative genomics of parasitic silkworm microsporidia reveal an association between genome expansion and host adaptation.</title>
        <authorList>
            <person name="Pan G."/>
            <person name="Xu J."/>
            <person name="Li T."/>
            <person name="Xia Q."/>
            <person name="Liu S.L."/>
            <person name="Zhang G."/>
            <person name="Li S."/>
            <person name="Li C."/>
            <person name="Liu H."/>
            <person name="Yang L."/>
            <person name="Liu T."/>
            <person name="Zhang X."/>
            <person name="Wu Z."/>
            <person name="Fan W."/>
            <person name="Dang X."/>
            <person name="Xiang H."/>
            <person name="Tao M."/>
            <person name="Li Y."/>
            <person name="Hu J."/>
            <person name="Li Z."/>
            <person name="Lin L."/>
            <person name="Luo J."/>
            <person name="Geng L."/>
            <person name="Wang L."/>
            <person name="Long M."/>
            <person name="Wan Y."/>
            <person name="He N."/>
            <person name="Zhang Z."/>
            <person name="Lu C."/>
            <person name="Keeling P.J."/>
            <person name="Wang J."/>
            <person name="Xiang Z."/>
            <person name="Zhou Z."/>
        </authorList>
    </citation>
    <scope>NUCLEOTIDE SEQUENCE [LARGE SCALE GENOMIC DNA]</scope>
    <source>
        <strain evidence="3">CQ1 / CVCC 102059</strain>
    </source>
</reference>
<sequence length="451" mass="52668">MDENHKVSNNNIEINNEKKFPNNIRCSDSYDEVQFIDDWVHYAKMYIEKRESKLDDSHPFTESHQNKEEVSFTSVMDLYLSESVKYSASSEELDTLSSRSTFETIDLCDKPNLATVQITSSQSLNESENDESNETENKGELEDTKHTKKIEVCLKNAISQDQSSIRINRVQHPTLVNIKSHDRSVCSKQVRLSKHRLIMPSKNRDNTQLGRSDLPLTGELTEPARIMENLREAERRTIQQNKRSVYDVPLRRFVIGTEDVQIKMKDVFTLHDFKSKVIVGELYKRGNNGYYKKNWFLLRENFFTCFNGKKIRCLPGTMPQERLGDIEHPEDPLYFLTRKYTLDLFNCRLMLSKSRKRRDIFTCYSETIPAEADLVDITDLVIFSIQECVTGYKIVLKREGSHAEVTLNCLNFCIKSNDGYRFYKMETIDEFLKWIIAFKFRLGQVELNIGI</sequence>
<organism evidence="2 3">
    <name type="scientific">Nosema bombycis (strain CQ1 / CVCC 102059)</name>
    <name type="common">Microsporidian parasite</name>
    <name type="synonym">Pebrine of silkworm</name>
    <dbReference type="NCBI Taxonomy" id="578461"/>
    <lineage>
        <taxon>Eukaryota</taxon>
        <taxon>Fungi</taxon>
        <taxon>Fungi incertae sedis</taxon>
        <taxon>Microsporidia</taxon>
        <taxon>Nosematidae</taxon>
        <taxon>Nosema</taxon>
    </lineage>
</organism>
<feature type="region of interest" description="Disordered" evidence="1">
    <location>
        <begin position="120"/>
        <end position="144"/>
    </location>
</feature>
<dbReference type="AlphaFoldDB" id="R0MRD7"/>
<evidence type="ECO:0000313" key="3">
    <source>
        <dbReference type="Proteomes" id="UP000016927"/>
    </source>
</evidence>